<evidence type="ECO:0000313" key="2">
    <source>
        <dbReference type="Proteomes" id="UP000002059"/>
    </source>
</evidence>
<dbReference type="EMBL" id="KN293998">
    <property type="protein sequence ID" value="EEH41348.2"/>
    <property type="molecule type" value="Genomic_DNA"/>
</dbReference>
<dbReference type="HOGENOM" id="CLU_1768670_0_0_1"/>
<name>C1GXR0_PARBA</name>
<proteinExistence type="predicted"/>
<keyword evidence="2" id="KW-1185">Reference proteome</keyword>
<dbReference type="GeneID" id="9098103"/>
<reference evidence="1 2" key="1">
    <citation type="journal article" date="2011" name="PLoS Genet.">
        <title>Comparative genomic analysis of human fungal pathogens causing paracoccidioidomycosis.</title>
        <authorList>
            <person name="Desjardins C.A."/>
            <person name="Champion M.D."/>
            <person name="Holder J.W."/>
            <person name="Muszewska A."/>
            <person name="Goldberg J."/>
            <person name="Bailao A.M."/>
            <person name="Brigido M.M."/>
            <person name="Ferreira M.E."/>
            <person name="Garcia A.M."/>
            <person name="Grynberg M."/>
            <person name="Gujja S."/>
            <person name="Heiman D.I."/>
            <person name="Henn M.R."/>
            <person name="Kodira C.D."/>
            <person name="Leon-Narvaez H."/>
            <person name="Longo L.V."/>
            <person name="Ma L.J."/>
            <person name="Malavazi I."/>
            <person name="Matsuo A.L."/>
            <person name="Morais F.V."/>
            <person name="Pereira M."/>
            <person name="Rodriguez-Brito S."/>
            <person name="Sakthikumar S."/>
            <person name="Salem-Izacc S.M."/>
            <person name="Sykes S.M."/>
            <person name="Teixeira M.M."/>
            <person name="Vallejo M.C."/>
            <person name="Walter M.E."/>
            <person name="Yandava C."/>
            <person name="Young S."/>
            <person name="Zeng Q."/>
            <person name="Zucker J."/>
            <person name="Felipe M.S."/>
            <person name="Goldman G.H."/>
            <person name="Haas B.J."/>
            <person name="McEwen J.G."/>
            <person name="Nino-Vega G."/>
            <person name="Puccia R."/>
            <person name="San-Blas G."/>
            <person name="Soares C.M."/>
            <person name="Birren B.W."/>
            <person name="Cuomo C.A."/>
        </authorList>
    </citation>
    <scope>NUCLEOTIDE SEQUENCE [LARGE SCALE GENOMIC DNA]</scope>
    <source>
        <strain evidence="2">ATCC MYA-826 / Pb01</strain>
    </source>
</reference>
<protein>
    <submittedName>
        <fullName evidence="1">Uncharacterized protein</fullName>
    </submittedName>
</protein>
<organism evidence="1 2">
    <name type="scientific">Paracoccidioides lutzii (strain ATCC MYA-826 / Pb01)</name>
    <name type="common">Paracoccidioides brasiliensis</name>
    <dbReference type="NCBI Taxonomy" id="502779"/>
    <lineage>
        <taxon>Eukaryota</taxon>
        <taxon>Fungi</taxon>
        <taxon>Dikarya</taxon>
        <taxon>Ascomycota</taxon>
        <taxon>Pezizomycotina</taxon>
        <taxon>Eurotiomycetes</taxon>
        <taxon>Eurotiomycetidae</taxon>
        <taxon>Onygenales</taxon>
        <taxon>Ajellomycetaceae</taxon>
        <taxon>Paracoccidioides</taxon>
    </lineage>
</organism>
<dbReference type="Proteomes" id="UP000002059">
    <property type="component" value="Partially assembled WGS sequence"/>
</dbReference>
<dbReference type="RefSeq" id="XP_015702002.1">
    <property type="nucleotide sequence ID" value="XM_015845028.1"/>
</dbReference>
<dbReference type="AlphaFoldDB" id="C1GXR0"/>
<dbReference type="VEuPathDB" id="FungiDB:PAAG_03633"/>
<dbReference type="KEGG" id="pbl:PAAG_03633"/>
<evidence type="ECO:0000313" key="1">
    <source>
        <dbReference type="EMBL" id="EEH41348.2"/>
    </source>
</evidence>
<gene>
    <name evidence="1" type="ORF">PAAG_03633</name>
</gene>
<sequence length="147" mass="16627">MSSTAVIVPYFSGAQPLTNPNLPQPPPLSKPQLLRLVKHCPHLSNNNNYYYCYCYCYCYDDDDDDDDDDDAKTDENTTEKLNISQATLSCEKPECFCLWELLPHCPLVKNGHRHLILLLAVFAHDDRVKLPARLGSLSASKRASINQ</sequence>
<accession>C1GXR0</accession>